<evidence type="ECO:0000256" key="7">
    <source>
        <dbReference type="ARBA" id="ARBA00022842"/>
    </source>
</evidence>
<dbReference type="GO" id="GO:0005829">
    <property type="term" value="C:cytosol"/>
    <property type="evidence" value="ECO:0007669"/>
    <property type="project" value="TreeGrafter"/>
</dbReference>
<evidence type="ECO:0000313" key="15">
    <source>
        <dbReference type="Proteomes" id="UP000017862"/>
    </source>
</evidence>
<dbReference type="HOGENOM" id="CLU_007764_2_1_5"/>
<dbReference type="GO" id="GO:0003911">
    <property type="term" value="F:DNA ligase (NAD+) activity"/>
    <property type="evidence" value="ECO:0007669"/>
    <property type="project" value="UniProtKB-UniRule"/>
</dbReference>
<feature type="binding site" evidence="12">
    <location>
        <position position="190"/>
    </location>
    <ligand>
        <name>NAD(+)</name>
        <dbReference type="ChEBI" id="CHEBI:57540"/>
    </ligand>
</feature>
<feature type="binding site" evidence="12">
    <location>
        <begin position="45"/>
        <end position="49"/>
    </location>
    <ligand>
        <name>NAD(+)</name>
        <dbReference type="ChEBI" id="CHEBI:57540"/>
    </ligand>
</feature>
<evidence type="ECO:0000256" key="9">
    <source>
        <dbReference type="ARBA" id="ARBA00023204"/>
    </source>
</evidence>
<dbReference type="CDD" id="cd17748">
    <property type="entry name" value="BRCT_DNA_ligase_like"/>
    <property type="match status" value="1"/>
</dbReference>
<comment type="function">
    <text evidence="1 12">DNA ligase that catalyzes the formation of phosphodiester linkages between 5'-phosphoryl and 3'-hydroxyl groups in double-stranded DNA using NAD as a coenzyme and as the energy source for the reaction. It is essential for DNA replication and repair of damaged DNA.</text>
</comment>
<keyword evidence="3 12" id="KW-0235">DNA replication</keyword>
<evidence type="ECO:0000256" key="10">
    <source>
        <dbReference type="ARBA" id="ARBA00023211"/>
    </source>
</evidence>
<keyword evidence="4 12" id="KW-0479">Metal-binding</keyword>
<feature type="binding site" evidence="12">
    <location>
        <position position="306"/>
    </location>
    <ligand>
        <name>NAD(+)</name>
        <dbReference type="ChEBI" id="CHEBI:57540"/>
    </ligand>
</feature>
<dbReference type="InterPro" id="IPR041663">
    <property type="entry name" value="DisA/LigA_HHH"/>
</dbReference>
<evidence type="ECO:0000256" key="1">
    <source>
        <dbReference type="ARBA" id="ARBA00004067"/>
    </source>
</evidence>
<comment type="catalytic activity">
    <reaction evidence="11 12">
        <text>NAD(+) + (deoxyribonucleotide)n-3'-hydroxyl + 5'-phospho-(deoxyribonucleotide)m = (deoxyribonucleotide)n+m + AMP + beta-nicotinamide D-nucleotide.</text>
        <dbReference type="EC" id="6.5.1.2"/>
    </reaction>
</comment>
<dbReference type="CDD" id="cd00114">
    <property type="entry name" value="LIGANc"/>
    <property type="match status" value="1"/>
</dbReference>
<feature type="binding site" evidence="12">
    <location>
        <position position="131"/>
    </location>
    <ligand>
        <name>NAD(+)</name>
        <dbReference type="ChEBI" id="CHEBI:57540"/>
    </ligand>
</feature>
<dbReference type="InterPro" id="IPR004150">
    <property type="entry name" value="NAD_DNA_ligase_OB"/>
</dbReference>
<keyword evidence="9 12" id="KW-0234">DNA repair</keyword>
<protein>
    <recommendedName>
        <fullName evidence="12">DNA ligase</fullName>
        <ecNumber evidence="12">6.5.1.2</ecNumber>
    </recommendedName>
    <alternativeName>
        <fullName evidence="12">Polydeoxyribonucleotide synthase [NAD(+)]</fullName>
    </alternativeName>
</protein>
<dbReference type="PATRIC" id="fig|1261131.3.peg.755"/>
<evidence type="ECO:0000259" key="13">
    <source>
        <dbReference type="PROSITE" id="PS50172"/>
    </source>
</evidence>
<organism evidence="14 15">
    <name type="scientific">Candidatus Liberibacter americanus str. Sao Paulo</name>
    <dbReference type="NCBI Taxonomy" id="1261131"/>
    <lineage>
        <taxon>Bacteria</taxon>
        <taxon>Pseudomonadati</taxon>
        <taxon>Pseudomonadota</taxon>
        <taxon>Alphaproteobacteria</taxon>
        <taxon>Hyphomicrobiales</taxon>
        <taxon>Rhizobiaceae</taxon>
        <taxon>Liberibacter</taxon>
    </lineage>
</organism>
<dbReference type="PANTHER" id="PTHR23389">
    <property type="entry name" value="CHROMOSOME TRANSMISSION FIDELITY FACTOR 18"/>
    <property type="match status" value="1"/>
</dbReference>
<dbReference type="Pfam" id="PF12826">
    <property type="entry name" value="HHH_2"/>
    <property type="match status" value="1"/>
</dbReference>
<dbReference type="InterPro" id="IPR010994">
    <property type="entry name" value="RuvA_2-like"/>
</dbReference>
<dbReference type="RefSeq" id="WP_007557286.1">
    <property type="nucleotide sequence ID" value="NC_022793.1"/>
</dbReference>
<dbReference type="InterPro" id="IPR013839">
    <property type="entry name" value="DNAligase_adenylation"/>
</dbReference>
<feature type="binding site" evidence="12">
    <location>
        <position position="465"/>
    </location>
    <ligand>
        <name>Zn(2+)</name>
        <dbReference type="ChEBI" id="CHEBI:29105"/>
    </ligand>
</feature>
<dbReference type="SUPFAM" id="SSF47781">
    <property type="entry name" value="RuvA domain 2-like"/>
    <property type="match status" value="1"/>
</dbReference>
<dbReference type="SUPFAM" id="SSF52113">
    <property type="entry name" value="BRCT domain"/>
    <property type="match status" value="1"/>
</dbReference>
<dbReference type="SUPFAM" id="SSF56091">
    <property type="entry name" value="DNA ligase/mRNA capping enzyme, catalytic domain"/>
    <property type="match status" value="1"/>
</dbReference>
<dbReference type="InterPro" id="IPR036420">
    <property type="entry name" value="BRCT_dom_sf"/>
</dbReference>
<evidence type="ECO:0000256" key="2">
    <source>
        <dbReference type="ARBA" id="ARBA00022598"/>
    </source>
</evidence>
<dbReference type="InterPro" id="IPR001357">
    <property type="entry name" value="BRCT_dom"/>
</dbReference>
<dbReference type="Gene3D" id="2.40.50.140">
    <property type="entry name" value="Nucleic acid-binding proteins"/>
    <property type="match status" value="1"/>
</dbReference>
<dbReference type="EMBL" id="CP006604">
    <property type="protein sequence ID" value="AHA28133.1"/>
    <property type="molecule type" value="Genomic_DNA"/>
</dbReference>
<dbReference type="KEGG" id="lar:lam_790"/>
<dbReference type="PROSITE" id="PS50172">
    <property type="entry name" value="BRCT"/>
    <property type="match status" value="1"/>
</dbReference>
<evidence type="ECO:0000256" key="8">
    <source>
        <dbReference type="ARBA" id="ARBA00023027"/>
    </source>
</evidence>
<feature type="binding site" evidence="12">
    <location>
        <position position="438"/>
    </location>
    <ligand>
        <name>Zn(2+)</name>
        <dbReference type="ChEBI" id="CHEBI:29105"/>
    </ligand>
</feature>
<dbReference type="EC" id="6.5.1.2" evidence="12"/>
<evidence type="ECO:0000256" key="3">
    <source>
        <dbReference type="ARBA" id="ARBA00022705"/>
    </source>
</evidence>
<dbReference type="InterPro" id="IPR012340">
    <property type="entry name" value="NA-bd_OB-fold"/>
</dbReference>
<dbReference type="Gene3D" id="3.30.470.30">
    <property type="entry name" value="DNA ligase/mRNA capping enzyme"/>
    <property type="match status" value="1"/>
</dbReference>
<reference evidence="14 15" key="1">
    <citation type="journal article" date="2014" name="Mol. Plant Microbe Interact.">
        <title>The complete genome sequence of Candidatus Liberibacter americanus, associated with citrus Huanglongbing.</title>
        <authorList>
            <person name="Wulff N.A."/>
            <person name="Zhang S."/>
            <person name="Setubal J.C."/>
            <person name="Almeida N.F."/>
            <person name="Martins E.C."/>
            <person name="Harakava R."/>
            <person name="Kumar D."/>
            <person name="Rangel L.T."/>
            <person name="Foissac X."/>
            <person name="Bove J."/>
            <person name="Gabriel D.W."/>
        </authorList>
    </citation>
    <scope>NUCLEOTIDE SEQUENCE [LARGE SCALE GENOMIC DNA]</scope>
    <source>
        <strain evidence="14 15">Sao Paulo</strain>
    </source>
</reference>
<dbReference type="Proteomes" id="UP000017862">
    <property type="component" value="Chromosome"/>
</dbReference>
<dbReference type="SMART" id="SM00292">
    <property type="entry name" value="BRCT"/>
    <property type="match status" value="1"/>
</dbReference>
<feature type="binding site" evidence="12">
    <location>
        <position position="154"/>
    </location>
    <ligand>
        <name>NAD(+)</name>
        <dbReference type="ChEBI" id="CHEBI:57540"/>
    </ligand>
</feature>
<evidence type="ECO:0000313" key="14">
    <source>
        <dbReference type="EMBL" id="AHA28133.1"/>
    </source>
</evidence>
<dbReference type="InterPro" id="IPR033136">
    <property type="entry name" value="DNA_ligase_CS"/>
</dbReference>
<dbReference type="PROSITE" id="PS01056">
    <property type="entry name" value="DNA_LIGASE_N2"/>
    <property type="match status" value="1"/>
</dbReference>
<dbReference type="InterPro" id="IPR013840">
    <property type="entry name" value="DNAligase_N"/>
</dbReference>
<dbReference type="Pfam" id="PF01653">
    <property type="entry name" value="DNA_ligase_aden"/>
    <property type="match status" value="1"/>
</dbReference>
<keyword evidence="2 12" id="KW-0436">Ligase</keyword>
<sequence length="724" mass="82042">MSIKEIIPLESLTFEQARNDFLFLASEISYHNDLYYDKSKPIISDAKYDQLYQRYESIAQYFPSLAELKPANKHLIAVGQEKNLKFFKVEHSVPMLSLKKSYSEKDLKNFFSSVYRRLKIKVKNSIPFILEPKIDGVSISIRYENGKFIHAGLRGDGFSGENVSRNIRTIHMIPQVLSSKVPKVLEVRGEIYISKSDFLVINEKRIESGKSAYSTPRNAVSGLIRFFDYNFVATHNIKFLVHGIGSVSEKFAESQSEMFEKISNLGFPVNDRNKICYIFNDILSYYHEIEKIRSSLEYDIDGVVYKVDKFDFQEKLGFSSISPNWAISHKFNANKGITRLLDIDIQIGRTGTLTPVARLEPINIGGVLICNATLHNEDYIRGCDSSGKIIREGRDIRIGDMVVVKRAGDVIPQVIDVLIEHRTTDTAVFSFPSVCPVCKSDAIRCFNSKTGKVDSVRRCTGDYICPAQQLEHLKYFVSRNAFNIEGLGDKQLDFFFKSNDYSLSIKIPADIFTLQYRQANSNLNLENIPGFAKLSVSNLYESINKRREISLDRFIFSLGIRNVGKHISKSLAKYYLSYDNFINDISNIINKINGSDVLLKKIPFIGDVIVESIVEFYKNDGNNRAIASLLQEVKIKPIMDQNISKSSSRLEGKRLVFTGTLNNINRDKAQELVEKLGAKVSNSVSSKTDIVIVGSNAGTKVNKADKLGIEIMYENDFLSLIKYV</sequence>
<feature type="binding site" evidence="12">
    <location>
        <begin position="97"/>
        <end position="98"/>
    </location>
    <ligand>
        <name>NAD(+)</name>
        <dbReference type="ChEBI" id="CHEBI:57540"/>
    </ligand>
</feature>
<keyword evidence="8 12" id="KW-0520">NAD</keyword>
<evidence type="ECO:0000256" key="6">
    <source>
        <dbReference type="ARBA" id="ARBA00022833"/>
    </source>
</evidence>
<evidence type="ECO:0000256" key="11">
    <source>
        <dbReference type="ARBA" id="ARBA00034005"/>
    </source>
</evidence>
<keyword evidence="6 12" id="KW-0862">Zinc</keyword>
<dbReference type="eggNOG" id="COG0272">
    <property type="taxonomic scope" value="Bacteria"/>
</dbReference>
<dbReference type="Gene3D" id="1.10.287.610">
    <property type="entry name" value="Helix hairpin bin"/>
    <property type="match status" value="1"/>
</dbReference>
<dbReference type="InterPro" id="IPR001679">
    <property type="entry name" value="DNA_ligase"/>
</dbReference>
<dbReference type="Pfam" id="PF00533">
    <property type="entry name" value="BRCT"/>
    <property type="match status" value="1"/>
</dbReference>
<keyword evidence="7 12" id="KW-0460">Magnesium</keyword>
<dbReference type="STRING" id="1261131.lam_790"/>
<keyword evidence="5 12" id="KW-0227">DNA damage</keyword>
<comment type="similarity">
    <text evidence="12">Belongs to the NAD-dependent DNA ligase family. LigA subfamily.</text>
</comment>
<dbReference type="SMART" id="SM00532">
    <property type="entry name" value="LIGANc"/>
    <property type="match status" value="1"/>
</dbReference>
<feature type="binding site" evidence="12">
    <location>
        <position position="435"/>
    </location>
    <ligand>
        <name>Zn(2+)</name>
        <dbReference type="ChEBI" id="CHEBI:29105"/>
    </ligand>
</feature>
<evidence type="ECO:0000256" key="5">
    <source>
        <dbReference type="ARBA" id="ARBA00022763"/>
    </source>
</evidence>
<dbReference type="HAMAP" id="MF_01588">
    <property type="entry name" value="DNA_ligase_A"/>
    <property type="match status" value="1"/>
</dbReference>
<feature type="binding site" evidence="12">
    <location>
        <position position="330"/>
    </location>
    <ligand>
        <name>NAD(+)</name>
        <dbReference type="ChEBI" id="CHEBI:57540"/>
    </ligand>
</feature>
<feature type="binding site" evidence="12">
    <location>
        <position position="459"/>
    </location>
    <ligand>
        <name>Zn(2+)</name>
        <dbReference type="ChEBI" id="CHEBI:29105"/>
    </ligand>
</feature>
<dbReference type="NCBIfam" id="NF005932">
    <property type="entry name" value="PRK07956.1"/>
    <property type="match status" value="1"/>
</dbReference>
<dbReference type="Gene3D" id="3.40.50.10190">
    <property type="entry name" value="BRCT domain"/>
    <property type="match status" value="1"/>
</dbReference>
<evidence type="ECO:0000256" key="4">
    <source>
        <dbReference type="ARBA" id="ARBA00022723"/>
    </source>
</evidence>
<dbReference type="GO" id="GO:0006281">
    <property type="term" value="P:DNA repair"/>
    <property type="evidence" value="ECO:0007669"/>
    <property type="project" value="UniProtKB-KW"/>
</dbReference>
<dbReference type="PANTHER" id="PTHR23389:SF9">
    <property type="entry name" value="DNA LIGASE"/>
    <property type="match status" value="1"/>
</dbReference>
<dbReference type="Pfam" id="PF03120">
    <property type="entry name" value="OB_DNA_ligase"/>
    <property type="match status" value="1"/>
</dbReference>
<accession>U6B5N4</accession>
<keyword evidence="10 12" id="KW-0464">Manganese</keyword>
<dbReference type="GO" id="GO:0046872">
    <property type="term" value="F:metal ion binding"/>
    <property type="evidence" value="ECO:0007669"/>
    <property type="project" value="UniProtKB-KW"/>
</dbReference>
<dbReference type="GO" id="GO:0006260">
    <property type="term" value="P:DNA replication"/>
    <property type="evidence" value="ECO:0007669"/>
    <property type="project" value="UniProtKB-KW"/>
</dbReference>
<proteinExistence type="inferred from homology"/>
<gene>
    <name evidence="14" type="primary">lig</name>
    <name evidence="12" type="synonym">ligA</name>
    <name evidence="14" type="ORF">lam_790</name>
</gene>
<keyword evidence="15" id="KW-1185">Reference proteome</keyword>
<dbReference type="SUPFAM" id="SSF50249">
    <property type="entry name" value="Nucleic acid-binding proteins"/>
    <property type="match status" value="1"/>
</dbReference>
<dbReference type="AlphaFoldDB" id="U6B5N4"/>
<feature type="domain" description="BRCT" evidence="13">
    <location>
        <begin position="645"/>
        <end position="724"/>
    </location>
</feature>
<feature type="active site" description="N6-AMP-lysine intermediate" evidence="12">
    <location>
        <position position="133"/>
    </location>
</feature>
<name>U6B5N4_9HYPH</name>
<evidence type="ECO:0000256" key="12">
    <source>
        <dbReference type="HAMAP-Rule" id="MF_01588"/>
    </source>
</evidence>
<comment type="cofactor">
    <cofactor evidence="12">
        <name>Mg(2+)</name>
        <dbReference type="ChEBI" id="CHEBI:18420"/>
    </cofactor>
    <cofactor evidence="12">
        <name>Mn(2+)</name>
        <dbReference type="ChEBI" id="CHEBI:29035"/>
    </cofactor>
</comment>
<dbReference type="Gene3D" id="1.10.150.20">
    <property type="entry name" value="5' to 3' exonuclease, C-terminal subdomain"/>
    <property type="match status" value="2"/>
</dbReference>
<dbReference type="PIRSF" id="PIRSF001604">
    <property type="entry name" value="LigA"/>
    <property type="match status" value="1"/>
</dbReference>
<dbReference type="NCBIfam" id="TIGR00575">
    <property type="entry name" value="dnlj"/>
    <property type="match status" value="1"/>
</dbReference>
<dbReference type="Gene3D" id="6.20.10.30">
    <property type="match status" value="1"/>
</dbReference>